<keyword evidence="4 6" id="KW-0472">Membrane</keyword>
<proteinExistence type="inferred from homology"/>
<dbReference type="Pfam" id="PF20684">
    <property type="entry name" value="Fung_rhodopsin"/>
    <property type="match status" value="1"/>
</dbReference>
<dbReference type="PANTHER" id="PTHR33048:SF47">
    <property type="entry name" value="INTEGRAL MEMBRANE PROTEIN-RELATED"/>
    <property type="match status" value="1"/>
</dbReference>
<sequence length="381" mass="41677">MMYLHSPMHLTDDAAAAMAAMSEVQARAISQDDRGDEVLAIQIVMMVSAAVAVGLRFIARRIGPGKLWWDDWVILAALIPSLCGNITNLVALNFGLGKHVADVPGNGLKFLKTVVPVQMLYILGVGLAKGSVLLLYHRIFSLNSRTSRWVNIVAAIIIGWCITIEVVTVLQCQPLAAYWDTSIQGKCLNFRKLNLASAIGHIITTVLLISLPQPLIWRLNMSWRKKIAYSSICALGITTAVASGGRIVALDMVPLLDMRSDFTWHVVPALMWYSAEPCVGIICACLPCIGPIFRKNPFSSSVTCTRASSSVDDNSLQHIRTSEADDASMLRRLGATCEVSIYTAARENMSGRFDKETLNVSARRRGDGEGRIHIRNSTHIS</sequence>
<keyword evidence="2 6" id="KW-0812">Transmembrane</keyword>
<evidence type="ECO:0000256" key="6">
    <source>
        <dbReference type="SAM" id="Phobius"/>
    </source>
</evidence>
<feature type="transmembrane region" description="Helical" evidence="6">
    <location>
        <begin position="270"/>
        <end position="293"/>
    </location>
</feature>
<dbReference type="AlphaFoldDB" id="A0A2D3US42"/>
<evidence type="ECO:0000256" key="2">
    <source>
        <dbReference type="ARBA" id="ARBA00022692"/>
    </source>
</evidence>
<feature type="transmembrane region" description="Helical" evidence="6">
    <location>
        <begin position="229"/>
        <end position="250"/>
    </location>
</feature>
<dbReference type="InterPro" id="IPR052337">
    <property type="entry name" value="SAT4-like"/>
</dbReference>
<dbReference type="PANTHER" id="PTHR33048">
    <property type="entry name" value="PTH11-LIKE INTEGRAL MEMBRANE PROTEIN (AFU_ORTHOLOGUE AFUA_5G11245)"/>
    <property type="match status" value="1"/>
</dbReference>
<comment type="subcellular location">
    <subcellularLocation>
        <location evidence="1">Membrane</location>
        <topology evidence="1">Multi-pass membrane protein</topology>
    </subcellularLocation>
</comment>
<dbReference type="Proteomes" id="UP000225277">
    <property type="component" value="Unassembled WGS sequence"/>
</dbReference>
<evidence type="ECO:0000256" key="1">
    <source>
        <dbReference type="ARBA" id="ARBA00004141"/>
    </source>
</evidence>
<evidence type="ECO:0000313" key="9">
    <source>
        <dbReference type="Proteomes" id="UP000225277"/>
    </source>
</evidence>
<feature type="domain" description="Rhodopsin" evidence="7">
    <location>
        <begin position="55"/>
        <end position="295"/>
    </location>
</feature>
<dbReference type="GeneID" id="35598567"/>
<dbReference type="InterPro" id="IPR049326">
    <property type="entry name" value="Rhodopsin_dom_fungi"/>
</dbReference>
<feature type="transmembrane region" description="Helical" evidence="6">
    <location>
        <begin position="71"/>
        <end position="95"/>
    </location>
</feature>
<comment type="similarity">
    <text evidence="5">Belongs to the SAT4 family.</text>
</comment>
<feature type="transmembrane region" description="Helical" evidence="6">
    <location>
        <begin position="38"/>
        <end position="59"/>
    </location>
</feature>
<feature type="transmembrane region" description="Helical" evidence="6">
    <location>
        <begin position="115"/>
        <end position="137"/>
    </location>
</feature>
<dbReference type="GO" id="GO:0016020">
    <property type="term" value="C:membrane"/>
    <property type="evidence" value="ECO:0007669"/>
    <property type="project" value="UniProtKB-SubCell"/>
</dbReference>
<feature type="transmembrane region" description="Helical" evidence="6">
    <location>
        <begin position="149"/>
        <end position="170"/>
    </location>
</feature>
<dbReference type="RefSeq" id="XP_023624420.1">
    <property type="nucleotide sequence ID" value="XM_023768652.1"/>
</dbReference>
<evidence type="ECO:0000313" key="8">
    <source>
        <dbReference type="EMBL" id="CZT17528.1"/>
    </source>
</evidence>
<protein>
    <recommendedName>
        <fullName evidence="7">Rhodopsin domain-containing protein</fullName>
    </recommendedName>
</protein>
<name>A0A2D3US42_9PEZI</name>
<keyword evidence="9" id="KW-1185">Reference proteome</keyword>
<organism evidence="8 9">
    <name type="scientific">Ramularia collo-cygni</name>
    <dbReference type="NCBI Taxonomy" id="112498"/>
    <lineage>
        <taxon>Eukaryota</taxon>
        <taxon>Fungi</taxon>
        <taxon>Dikarya</taxon>
        <taxon>Ascomycota</taxon>
        <taxon>Pezizomycotina</taxon>
        <taxon>Dothideomycetes</taxon>
        <taxon>Dothideomycetidae</taxon>
        <taxon>Mycosphaerellales</taxon>
        <taxon>Mycosphaerellaceae</taxon>
        <taxon>Ramularia</taxon>
    </lineage>
</organism>
<feature type="transmembrane region" description="Helical" evidence="6">
    <location>
        <begin position="198"/>
        <end position="217"/>
    </location>
</feature>
<evidence type="ECO:0000256" key="3">
    <source>
        <dbReference type="ARBA" id="ARBA00022989"/>
    </source>
</evidence>
<evidence type="ECO:0000256" key="4">
    <source>
        <dbReference type="ARBA" id="ARBA00023136"/>
    </source>
</evidence>
<accession>A0A2D3US42</accession>
<reference evidence="8 9" key="1">
    <citation type="submission" date="2016-03" db="EMBL/GenBank/DDBJ databases">
        <authorList>
            <person name="Ploux O."/>
        </authorList>
    </citation>
    <scope>NUCLEOTIDE SEQUENCE [LARGE SCALE GENOMIC DNA]</scope>
    <source>
        <strain evidence="8 9">URUG2</strain>
    </source>
</reference>
<dbReference type="EMBL" id="FJUY01000004">
    <property type="protein sequence ID" value="CZT17528.1"/>
    <property type="molecule type" value="Genomic_DNA"/>
</dbReference>
<dbReference type="OrthoDB" id="5417844at2759"/>
<evidence type="ECO:0000256" key="5">
    <source>
        <dbReference type="ARBA" id="ARBA00038359"/>
    </source>
</evidence>
<evidence type="ECO:0000259" key="7">
    <source>
        <dbReference type="Pfam" id="PF20684"/>
    </source>
</evidence>
<gene>
    <name evidence="8" type="ORF">RCC_03362</name>
</gene>
<keyword evidence="3 6" id="KW-1133">Transmembrane helix</keyword>